<sequence>MDGNNEQCIDKFLGLTPETPLDKGYKEITDFYFDEKEDLVQNEETEGIFIISEKKIGYKNQQGLEVEERINSPISRNYDWRELGPASATPL</sequence>
<dbReference type="EMBL" id="CAJVPM010003485">
    <property type="protein sequence ID" value="CAG8501945.1"/>
    <property type="molecule type" value="Genomic_DNA"/>
</dbReference>
<accession>A0ACA9KZE4</accession>
<name>A0ACA9KZE4_9GLOM</name>
<gene>
    <name evidence="1" type="ORF">SCALOS_LOCUS3280</name>
</gene>
<keyword evidence="2" id="KW-1185">Reference proteome</keyword>
<protein>
    <submittedName>
        <fullName evidence="1">6218_t:CDS:1</fullName>
    </submittedName>
</protein>
<evidence type="ECO:0000313" key="1">
    <source>
        <dbReference type="EMBL" id="CAG8501945.1"/>
    </source>
</evidence>
<evidence type="ECO:0000313" key="2">
    <source>
        <dbReference type="Proteomes" id="UP000789860"/>
    </source>
</evidence>
<proteinExistence type="predicted"/>
<organism evidence="1 2">
    <name type="scientific">Scutellospora calospora</name>
    <dbReference type="NCBI Taxonomy" id="85575"/>
    <lineage>
        <taxon>Eukaryota</taxon>
        <taxon>Fungi</taxon>
        <taxon>Fungi incertae sedis</taxon>
        <taxon>Mucoromycota</taxon>
        <taxon>Glomeromycotina</taxon>
        <taxon>Glomeromycetes</taxon>
        <taxon>Diversisporales</taxon>
        <taxon>Gigasporaceae</taxon>
        <taxon>Scutellospora</taxon>
    </lineage>
</organism>
<dbReference type="Proteomes" id="UP000789860">
    <property type="component" value="Unassembled WGS sequence"/>
</dbReference>
<comment type="caution">
    <text evidence="1">The sequence shown here is derived from an EMBL/GenBank/DDBJ whole genome shotgun (WGS) entry which is preliminary data.</text>
</comment>
<reference evidence="1" key="1">
    <citation type="submission" date="2021-06" db="EMBL/GenBank/DDBJ databases">
        <authorList>
            <person name="Kallberg Y."/>
            <person name="Tangrot J."/>
            <person name="Rosling A."/>
        </authorList>
    </citation>
    <scope>NUCLEOTIDE SEQUENCE</scope>
    <source>
        <strain evidence="1">AU212A</strain>
    </source>
</reference>